<sequence>METTNEAHLVLIADENGIANAFSRLKARLADHSASSLTLVYALLHDDKKPMFREELQSLEKRFSTLLEVKMIACEGNIATMKSRIREAIEVILNCNIHPVMRFYASGNPEMVEAIRKILVFLGVRPADITTEIYQSQL</sequence>
<reference evidence="2" key="1">
    <citation type="submission" date="2019-08" db="EMBL/GenBank/DDBJ databases">
        <authorList>
            <person name="Kucharzyk K."/>
            <person name="Murdoch R.W."/>
            <person name="Higgins S."/>
            <person name="Loffler F."/>
        </authorList>
    </citation>
    <scope>NUCLEOTIDE SEQUENCE</scope>
</reference>
<proteinExistence type="predicted"/>
<dbReference type="Gene3D" id="3.40.50.80">
    <property type="entry name" value="Nucleotide-binding domain of ferredoxin-NADP reductase (FNR) module"/>
    <property type="match status" value="1"/>
</dbReference>
<gene>
    <name evidence="2" type="ORF">SDC9_66502</name>
</gene>
<dbReference type="InterPro" id="IPR001433">
    <property type="entry name" value="OxRdtase_FAD/NAD-bd"/>
</dbReference>
<feature type="domain" description="Oxidoreductase FAD/NAD(P)-binding" evidence="1">
    <location>
        <begin position="16"/>
        <end position="117"/>
    </location>
</feature>
<name>A0A644XV78_9ZZZZ</name>
<dbReference type="AlphaFoldDB" id="A0A644XV78"/>
<dbReference type="Pfam" id="PF00175">
    <property type="entry name" value="NAD_binding_1"/>
    <property type="match status" value="1"/>
</dbReference>
<evidence type="ECO:0000259" key="1">
    <source>
        <dbReference type="Pfam" id="PF00175"/>
    </source>
</evidence>
<organism evidence="2">
    <name type="scientific">bioreactor metagenome</name>
    <dbReference type="NCBI Taxonomy" id="1076179"/>
    <lineage>
        <taxon>unclassified sequences</taxon>
        <taxon>metagenomes</taxon>
        <taxon>ecological metagenomes</taxon>
    </lineage>
</organism>
<dbReference type="SUPFAM" id="SSF52343">
    <property type="entry name" value="Ferredoxin reductase-like, C-terminal NADP-linked domain"/>
    <property type="match status" value="1"/>
</dbReference>
<evidence type="ECO:0000313" key="2">
    <source>
        <dbReference type="EMBL" id="MPM20075.1"/>
    </source>
</evidence>
<comment type="caution">
    <text evidence="2">The sequence shown here is derived from an EMBL/GenBank/DDBJ whole genome shotgun (WGS) entry which is preliminary data.</text>
</comment>
<dbReference type="GO" id="GO:0016491">
    <property type="term" value="F:oxidoreductase activity"/>
    <property type="evidence" value="ECO:0007669"/>
    <property type="project" value="InterPro"/>
</dbReference>
<dbReference type="InterPro" id="IPR039261">
    <property type="entry name" value="FNR_nucleotide-bd"/>
</dbReference>
<accession>A0A644XV78</accession>
<dbReference type="EMBL" id="VSSQ01003305">
    <property type="protein sequence ID" value="MPM20075.1"/>
    <property type="molecule type" value="Genomic_DNA"/>
</dbReference>
<protein>
    <recommendedName>
        <fullName evidence="1">Oxidoreductase FAD/NAD(P)-binding domain-containing protein</fullName>
    </recommendedName>
</protein>